<keyword evidence="2" id="KW-1185">Reference proteome</keyword>
<evidence type="ECO:0008006" key="3">
    <source>
        <dbReference type="Google" id="ProtNLM"/>
    </source>
</evidence>
<sequence length="217" mass="23332">MAAPARRLCHIAFHGAATYAVVSSPAGNLSLTLLERTGFCGPFLPGFRPVPSAPGPGWVSHVDHLTLACTPSSSPKLMRWFHDCLGFHHLPLSPGEDPELGLEHVGLYTPNIIEATEGVAGAGGQLLTPPEAYYQQPGKEKQILAAGHEPSLLARQGVLLDGDRGKFLLQVFTKSLFAEDTFFLELIQRQGATGFGQGNIRALWQSVQEQAARVQEA</sequence>
<proteinExistence type="predicted"/>
<dbReference type="GO" id="GO:0009072">
    <property type="term" value="P:aromatic amino acid metabolic process"/>
    <property type="evidence" value="ECO:0007669"/>
    <property type="project" value="InterPro"/>
</dbReference>
<dbReference type="Gene3D" id="3.10.180.10">
    <property type="entry name" value="2,3-Dihydroxybiphenyl 1,2-Dioxygenase, domain 1"/>
    <property type="match status" value="1"/>
</dbReference>
<dbReference type="OrthoDB" id="414569at2759"/>
<reference evidence="1 2" key="1">
    <citation type="journal article" date="2019" name="PLoS ONE">
        <title>Genomic analyses reveal an absence of contemporary introgressive admixture between fin whales and blue whales, despite known hybrids.</title>
        <authorList>
            <person name="Westbury M.V."/>
            <person name="Petersen B."/>
            <person name="Lorenzen E.D."/>
        </authorList>
    </citation>
    <scope>NUCLEOTIDE SEQUENCE [LARGE SCALE GENOMIC DNA]</scope>
    <source>
        <strain evidence="1">FinWhale-01</strain>
    </source>
</reference>
<accession>A0A643CIC5</accession>
<comment type="caution">
    <text evidence="1">The sequence shown here is derived from an EMBL/GenBank/DDBJ whole genome shotgun (WGS) entry which is preliminary data.</text>
</comment>
<dbReference type="SUPFAM" id="SSF54593">
    <property type="entry name" value="Glyoxalase/Bleomycin resistance protein/Dihydroxybiphenyl dioxygenase"/>
    <property type="match status" value="1"/>
</dbReference>
<evidence type="ECO:0000313" key="1">
    <source>
        <dbReference type="EMBL" id="KAB0399884.1"/>
    </source>
</evidence>
<dbReference type="Proteomes" id="UP000437017">
    <property type="component" value="Unassembled WGS sequence"/>
</dbReference>
<protein>
    <recommendedName>
        <fullName evidence="3">VOC domain-containing protein</fullName>
    </recommendedName>
</protein>
<organism evidence="1 2">
    <name type="scientific">Balaenoptera physalus</name>
    <name type="common">Fin whale</name>
    <name type="synonym">Balaena physalus</name>
    <dbReference type="NCBI Taxonomy" id="9770"/>
    <lineage>
        <taxon>Eukaryota</taxon>
        <taxon>Metazoa</taxon>
        <taxon>Chordata</taxon>
        <taxon>Craniata</taxon>
        <taxon>Vertebrata</taxon>
        <taxon>Euteleostomi</taxon>
        <taxon>Mammalia</taxon>
        <taxon>Eutheria</taxon>
        <taxon>Laurasiatheria</taxon>
        <taxon>Artiodactyla</taxon>
        <taxon>Whippomorpha</taxon>
        <taxon>Cetacea</taxon>
        <taxon>Mysticeti</taxon>
        <taxon>Balaenopteridae</taxon>
        <taxon>Balaenoptera</taxon>
    </lineage>
</organism>
<dbReference type="EMBL" id="SGJD01001446">
    <property type="protein sequence ID" value="KAB0399884.1"/>
    <property type="molecule type" value="Genomic_DNA"/>
</dbReference>
<dbReference type="InterPro" id="IPR005956">
    <property type="entry name" value="4OHPhenylPyrv_dOase"/>
</dbReference>
<evidence type="ECO:0000313" key="2">
    <source>
        <dbReference type="Proteomes" id="UP000437017"/>
    </source>
</evidence>
<gene>
    <name evidence="1" type="ORF">E2I00_007824</name>
</gene>
<dbReference type="PANTHER" id="PTHR11959:SF10">
    <property type="entry name" value="4-HYDROXYPHENYLPYRUVATE DIOXYGENASE-LIKE PROTEIN"/>
    <property type="match status" value="1"/>
</dbReference>
<dbReference type="AlphaFoldDB" id="A0A643CIC5"/>
<dbReference type="PANTHER" id="PTHR11959">
    <property type="entry name" value="4-HYDROXYPHENYLPYRUVATE DIOXYGENASE"/>
    <property type="match status" value="1"/>
</dbReference>
<dbReference type="GO" id="GO:0003868">
    <property type="term" value="F:4-hydroxyphenylpyruvate dioxygenase activity"/>
    <property type="evidence" value="ECO:0007669"/>
    <property type="project" value="InterPro"/>
</dbReference>
<name>A0A643CIC5_BALPH</name>
<dbReference type="InterPro" id="IPR029068">
    <property type="entry name" value="Glyas_Bleomycin-R_OHBP_Dase"/>
</dbReference>